<dbReference type="GO" id="GO:0005524">
    <property type="term" value="F:ATP binding"/>
    <property type="evidence" value="ECO:0007669"/>
    <property type="project" value="UniProtKB-UniRule"/>
</dbReference>
<keyword evidence="4 11" id="KW-0963">Cytoplasm</keyword>
<dbReference type="InterPro" id="IPR006194">
    <property type="entry name" value="Gly-tRNA-synth_heterodimer"/>
</dbReference>
<evidence type="ECO:0000259" key="13">
    <source>
        <dbReference type="Pfam" id="PF05746"/>
    </source>
</evidence>
<evidence type="ECO:0000256" key="3">
    <source>
        <dbReference type="ARBA" id="ARBA00011209"/>
    </source>
</evidence>
<dbReference type="InterPro" id="IPR008909">
    <property type="entry name" value="DALR_anticod-bd"/>
</dbReference>
<dbReference type="Pfam" id="PF05746">
    <property type="entry name" value="DALR_1"/>
    <property type="match status" value="1"/>
</dbReference>
<accession>A0A1Y2K837</accession>
<evidence type="ECO:0000313" key="15">
    <source>
        <dbReference type="Proteomes" id="UP000194003"/>
    </source>
</evidence>
<evidence type="ECO:0000256" key="1">
    <source>
        <dbReference type="ARBA" id="ARBA00004496"/>
    </source>
</evidence>
<dbReference type="GO" id="GO:0006426">
    <property type="term" value="P:glycyl-tRNA aminoacylation"/>
    <property type="evidence" value="ECO:0007669"/>
    <property type="project" value="UniProtKB-UniRule"/>
</dbReference>
<dbReference type="NCBIfam" id="TIGR00211">
    <property type="entry name" value="glyS"/>
    <property type="match status" value="1"/>
</dbReference>
<dbReference type="Pfam" id="PF02092">
    <property type="entry name" value="tRNA_synt_2f"/>
    <property type="match status" value="1"/>
</dbReference>
<comment type="catalytic activity">
    <reaction evidence="10 11">
        <text>tRNA(Gly) + glycine + ATP = glycyl-tRNA(Gly) + AMP + diphosphate</text>
        <dbReference type="Rhea" id="RHEA:16013"/>
        <dbReference type="Rhea" id="RHEA-COMP:9664"/>
        <dbReference type="Rhea" id="RHEA-COMP:9683"/>
        <dbReference type="ChEBI" id="CHEBI:30616"/>
        <dbReference type="ChEBI" id="CHEBI:33019"/>
        <dbReference type="ChEBI" id="CHEBI:57305"/>
        <dbReference type="ChEBI" id="CHEBI:78442"/>
        <dbReference type="ChEBI" id="CHEBI:78522"/>
        <dbReference type="ChEBI" id="CHEBI:456215"/>
        <dbReference type="EC" id="6.1.1.14"/>
    </reaction>
</comment>
<organism evidence="14 15">
    <name type="scientific">Magnetofaba australis IT-1</name>
    <dbReference type="NCBI Taxonomy" id="1434232"/>
    <lineage>
        <taxon>Bacteria</taxon>
        <taxon>Pseudomonadati</taxon>
        <taxon>Pseudomonadota</taxon>
        <taxon>Magnetococcia</taxon>
        <taxon>Magnetococcales</taxon>
        <taxon>Magnetococcaceae</taxon>
        <taxon>Magnetofaba</taxon>
    </lineage>
</organism>
<evidence type="ECO:0000256" key="11">
    <source>
        <dbReference type="HAMAP-Rule" id="MF_00255"/>
    </source>
</evidence>
<dbReference type="EC" id="6.1.1.14" evidence="11"/>
<evidence type="ECO:0000256" key="6">
    <source>
        <dbReference type="ARBA" id="ARBA00022741"/>
    </source>
</evidence>
<name>A0A1Y2K837_9PROT</name>
<dbReference type="GO" id="GO:0005829">
    <property type="term" value="C:cytosol"/>
    <property type="evidence" value="ECO:0007669"/>
    <property type="project" value="TreeGrafter"/>
</dbReference>
<dbReference type="AlphaFoldDB" id="A0A1Y2K837"/>
<dbReference type="PANTHER" id="PTHR30075:SF2">
    <property type="entry name" value="GLYCINE--TRNA LIGASE, CHLOROPLASTIC_MITOCHONDRIAL 2"/>
    <property type="match status" value="1"/>
</dbReference>
<feature type="domain" description="DALR anticodon binding" evidence="13">
    <location>
        <begin position="585"/>
        <end position="683"/>
    </location>
</feature>
<keyword evidence="7 11" id="KW-0067">ATP-binding</keyword>
<comment type="subcellular location">
    <subcellularLocation>
        <location evidence="1 11">Cytoplasm</location>
    </subcellularLocation>
</comment>
<dbReference type="PRINTS" id="PR01045">
    <property type="entry name" value="TRNASYNTHGB"/>
</dbReference>
<evidence type="ECO:0000256" key="5">
    <source>
        <dbReference type="ARBA" id="ARBA00022598"/>
    </source>
</evidence>
<keyword evidence="15" id="KW-1185">Reference proteome</keyword>
<dbReference type="OrthoDB" id="9775440at2"/>
<dbReference type="RefSeq" id="WP_085441491.1">
    <property type="nucleotide sequence ID" value="NZ_LVJN01000018.1"/>
</dbReference>
<dbReference type="PANTHER" id="PTHR30075">
    <property type="entry name" value="GLYCYL-TRNA SYNTHETASE"/>
    <property type="match status" value="1"/>
</dbReference>
<comment type="similarity">
    <text evidence="2 11">Belongs to the class-II aminoacyl-tRNA synthetase family.</text>
</comment>
<protein>
    <recommendedName>
        <fullName evidence="11">Glycine--tRNA ligase beta subunit</fullName>
        <ecNumber evidence="11">6.1.1.14</ecNumber>
    </recommendedName>
    <alternativeName>
        <fullName evidence="11">Glycyl-tRNA synthetase beta subunit</fullName>
        <shortName evidence="11">GlyRS</shortName>
    </alternativeName>
</protein>
<evidence type="ECO:0000256" key="2">
    <source>
        <dbReference type="ARBA" id="ARBA00008226"/>
    </source>
</evidence>
<evidence type="ECO:0000256" key="8">
    <source>
        <dbReference type="ARBA" id="ARBA00022917"/>
    </source>
</evidence>
<dbReference type="GO" id="GO:0006420">
    <property type="term" value="P:arginyl-tRNA aminoacylation"/>
    <property type="evidence" value="ECO:0007669"/>
    <property type="project" value="InterPro"/>
</dbReference>
<evidence type="ECO:0000256" key="9">
    <source>
        <dbReference type="ARBA" id="ARBA00023146"/>
    </source>
</evidence>
<dbReference type="STRING" id="1434232.MAIT1_02933"/>
<comment type="subunit">
    <text evidence="3 11">Tetramer of two alpha and two beta subunits.</text>
</comment>
<evidence type="ECO:0000256" key="4">
    <source>
        <dbReference type="ARBA" id="ARBA00022490"/>
    </source>
</evidence>
<evidence type="ECO:0000256" key="12">
    <source>
        <dbReference type="SAM" id="MobiDB-lite"/>
    </source>
</evidence>
<feature type="region of interest" description="Disordered" evidence="12">
    <location>
        <begin position="61"/>
        <end position="86"/>
    </location>
</feature>
<evidence type="ECO:0000313" key="14">
    <source>
        <dbReference type="EMBL" id="OSM04836.1"/>
    </source>
</evidence>
<comment type="caution">
    <text evidence="14">The sequence shown here is derived from an EMBL/GenBank/DDBJ whole genome shotgun (WGS) entry which is preliminary data.</text>
</comment>
<dbReference type="SUPFAM" id="SSF109604">
    <property type="entry name" value="HD-domain/PDEase-like"/>
    <property type="match status" value="1"/>
</dbReference>
<dbReference type="GO" id="GO:0004814">
    <property type="term" value="F:arginine-tRNA ligase activity"/>
    <property type="evidence" value="ECO:0007669"/>
    <property type="project" value="InterPro"/>
</dbReference>
<dbReference type="HAMAP" id="MF_00255">
    <property type="entry name" value="Gly_tRNA_synth_beta"/>
    <property type="match status" value="1"/>
</dbReference>
<keyword evidence="6 11" id="KW-0547">Nucleotide-binding</keyword>
<reference evidence="14 15" key="1">
    <citation type="journal article" date="2016" name="BMC Genomics">
        <title>Combined genomic and structural analyses of a cultured magnetotactic bacterium reveals its niche adaptation to a dynamic environment.</title>
        <authorList>
            <person name="Araujo A.C."/>
            <person name="Morillo V."/>
            <person name="Cypriano J."/>
            <person name="Teixeira L.C."/>
            <person name="Leao P."/>
            <person name="Lyra S."/>
            <person name="Almeida L.G."/>
            <person name="Bazylinski D.A."/>
            <person name="Vasconcellos A.T."/>
            <person name="Abreu F."/>
            <person name="Lins U."/>
        </authorList>
    </citation>
    <scope>NUCLEOTIDE SEQUENCE [LARGE SCALE GENOMIC DNA]</scope>
    <source>
        <strain evidence="14 15">IT-1</strain>
    </source>
</reference>
<feature type="compositionally biased region" description="Basic and acidic residues" evidence="12">
    <location>
        <begin position="62"/>
        <end position="72"/>
    </location>
</feature>
<dbReference type="GO" id="GO:0004820">
    <property type="term" value="F:glycine-tRNA ligase activity"/>
    <property type="evidence" value="ECO:0007669"/>
    <property type="project" value="UniProtKB-UniRule"/>
</dbReference>
<dbReference type="PROSITE" id="PS50861">
    <property type="entry name" value="AA_TRNA_LIGASE_II_GLYAB"/>
    <property type="match status" value="1"/>
</dbReference>
<sequence>MSEFLWEIAVEEIPARMLPGAIATFGKLFEEALKELELGFERVESHGTPRRLMLSVAGLADKQADRSEERRGPPVKASFAPDGSPTKAAEGFAKGCGVTVEELQRLDTPKGEYLAYTIQQPGKAAVEVLPEAMDKTFNGLPWPKSMRWGDGETRFVRPVQGFCALLNGQTLAFEVEGVTSGDTVQGHRFMNARGPHKVSGVTHYKATLADNRVMLNLHERMEAIRDGAKACAAEAGGEAVLDEGLISENASLTEWPIPLLGAFDPVYLEIPPEVLTTSMKSHQKYFPVVDAQGRLLPHFIAVANMLTPDQSVLVKGYQRVLKARLEDAAFYWNEDRKTPLTDRLSELHQVVWQAGLGSLFQKSQRMGVLGASIANAVDSAVAGVAERAGLYGKCDLVTGMVFEFPELQGVMGGYYLPRNQPEDEAVALAISEHYMPAGANDDLPTTPAGRAVSIADKLDTLVGCFGMGITPSGAKDPFGLRRAALGIIRMLLDGDGVRLSLRAACREAYQLYAEIGLKRGEAETIDDLLNFFYGRLQAYLKADGLEYDLIDAVQALGLDDLFDVAQRVRALDGFRSEPAYQSLVAANKRIGNILDKAGIDRAQLPAVNPSLFLDAEESGLFEALSNVAPKVSQCVADGAYADAMGHLAGLRETVDLFFDKVMVMADDEAVRANRQALLAGVSAAFFQVADISCLVVAE</sequence>
<dbReference type="InterPro" id="IPR015944">
    <property type="entry name" value="Gly-tRNA-synth_bsu"/>
</dbReference>
<proteinExistence type="inferred from homology"/>
<keyword evidence="8 11" id="KW-0648">Protein biosynthesis</keyword>
<dbReference type="Proteomes" id="UP000194003">
    <property type="component" value="Unassembled WGS sequence"/>
</dbReference>
<keyword evidence="5 11" id="KW-0436">Ligase</keyword>
<gene>
    <name evidence="11" type="primary">glyS</name>
    <name evidence="14" type="ORF">MAIT1_02933</name>
</gene>
<evidence type="ECO:0000256" key="7">
    <source>
        <dbReference type="ARBA" id="ARBA00022840"/>
    </source>
</evidence>
<dbReference type="EMBL" id="LVJN01000018">
    <property type="protein sequence ID" value="OSM04836.1"/>
    <property type="molecule type" value="Genomic_DNA"/>
</dbReference>
<evidence type="ECO:0000256" key="10">
    <source>
        <dbReference type="ARBA" id="ARBA00047937"/>
    </source>
</evidence>
<keyword evidence="9 11" id="KW-0030">Aminoacyl-tRNA synthetase</keyword>